<proteinExistence type="predicted"/>
<dbReference type="Proteomes" id="UP000789706">
    <property type="component" value="Unassembled WGS sequence"/>
</dbReference>
<evidence type="ECO:0000313" key="3">
    <source>
        <dbReference type="Proteomes" id="UP000789706"/>
    </source>
</evidence>
<keyword evidence="1" id="KW-0175">Coiled coil</keyword>
<feature type="coiled-coil region" evidence="1">
    <location>
        <begin position="179"/>
        <end position="217"/>
    </location>
</feature>
<accession>A0A9N9AUP0</accession>
<evidence type="ECO:0000313" key="2">
    <source>
        <dbReference type="EMBL" id="CAG8541461.1"/>
    </source>
</evidence>
<protein>
    <submittedName>
        <fullName evidence="2">5843_t:CDS:1</fullName>
    </submittedName>
</protein>
<name>A0A9N9AUP0_9GLOM</name>
<comment type="caution">
    <text evidence="2">The sequence shown here is derived from an EMBL/GenBank/DDBJ whole genome shotgun (WGS) entry which is preliminary data.</text>
</comment>
<dbReference type="OrthoDB" id="3344830at2759"/>
<dbReference type="AlphaFoldDB" id="A0A9N9AUP0"/>
<keyword evidence="3" id="KW-1185">Reference proteome</keyword>
<organism evidence="2 3">
    <name type="scientific">Diversispora eburnea</name>
    <dbReference type="NCBI Taxonomy" id="1213867"/>
    <lineage>
        <taxon>Eukaryota</taxon>
        <taxon>Fungi</taxon>
        <taxon>Fungi incertae sedis</taxon>
        <taxon>Mucoromycota</taxon>
        <taxon>Glomeromycotina</taxon>
        <taxon>Glomeromycetes</taxon>
        <taxon>Diversisporales</taxon>
        <taxon>Diversisporaceae</taxon>
        <taxon>Diversispora</taxon>
    </lineage>
</organism>
<sequence>MSVQNIYQITTGNSIANHNLIDHGDLKYTWEVELPATTRYFALGYSNFLMALRLRGDHVEKEALEIKLIKKKLMDFKENQNYASTLNRGVLEKLENIITSNKHNLKRKTDSSTRTPHVSFLTNSPHGPFPMKKKIVSAVDEFDEKVNMPLENVSEYEDGLRIVFWSTLINFSSENIEIVQEIQEGVRNNEQKSEQYKNELRESLENLQKELEELVNIDIEDAFLPLLRDLQLHIYRSLGIQFIEDPNTQIENTNCNFSFILL</sequence>
<reference evidence="2" key="1">
    <citation type="submission" date="2021-06" db="EMBL/GenBank/DDBJ databases">
        <authorList>
            <person name="Kallberg Y."/>
            <person name="Tangrot J."/>
            <person name="Rosling A."/>
        </authorList>
    </citation>
    <scope>NUCLEOTIDE SEQUENCE</scope>
    <source>
        <strain evidence="2">AZ414A</strain>
    </source>
</reference>
<dbReference type="EMBL" id="CAJVPK010000701">
    <property type="protein sequence ID" value="CAG8541461.1"/>
    <property type="molecule type" value="Genomic_DNA"/>
</dbReference>
<evidence type="ECO:0000256" key="1">
    <source>
        <dbReference type="SAM" id="Coils"/>
    </source>
</evidence>
<gene>
    <name evidence="2" type="ORF">DEBURN_LOCUS6631</name>
</gene>